<dbReference type="EMBL" id="OY731404">
    <property type="protein sequence ID" value="CAJ1967305.1"/>
    <property type="molecule type" value="Genomic_DNA"/>
</dbReference>
<dbReference type="Proteomes" id="UP001189624">
    <property type="component" value="Chromosome 7"/>
</dbReference>
<protein>
    <submittedName>
        <fullName evidence="1">Uncharacterized protein</fullName>
    </submittedName>
</protein>
<dbReference type="Gramene" id="rna-AYBTSS11_LOCUS21109">
    <property type="protein sequence ID" value="CAJ1967305.1"/>
    <property type="gene ID" value="gene-AYBTSS11_LOCUS21109"/>
</dbReference>
<reference evidence="1" key="1">
    <citation type="submission" date="2023-10" db="EMBL/GenBank/DDBJ databases">
        <authorList>
            <person name="Domelevo Entfellner J.-B."/>
        </authorList>
    </citation>
    <scope>NUCLEOTIDE SEQUENCE</scope>
</reference>
<keyword evidence="2" id="KW-1185">Reference proteome</keyword>
<sequence>MRVTWNDKTPSQAEFQRMHVDIETARPPESWTLRDCVGHLVMYMQHTSYVLSCFEITSPYYSSGLPLDQMHYLNSSQSIMTCPGGCRKLVIHIALPSFPKLVTPITFSSTRKSPLSRVGLEFVVNWEGIISGIPSQTPVDENQSGECGPLQGAFPIFHPTSQL</sequence>
<evidence type="ECO:0000313" key="1">
    <source>
        <dbReference type="EMBL" id="CAJ1967305.1"/>
    </source>
</evidence>
<gene>
    <name evidence="1" type="ORF">AYBTSS11_LOCUS21109</name>
</gene>
<dbReference type="AlphaFoldDB" id="A0AA86VTC7"/>
<name>A0AA86VTC7_9FABA</name>
<organism evidence="1 2">
    <name type="scientific">Sphenostylis stenocarpa</name>
    <dbReference type="NCBI Taxonomy" id="92480"/>
    <lineage>
        <taxon>Eukaryota</taxon>
        <taxon>Viridiplantae</taxon>
        <taxon>Streptophyta</taxon>
        <taxon>Embryophyta</taxon>
        <taxon>Tracheophyta</taxon>
        <taxon>Spermatophyta</taxon>
        <taxon>Magnoliopsida</taxon>
        <taxon>eudicotyledons</taxon>
        <taxon>Gunneridae</taxon>
        <taxon>Pentapetalae</taxon>
        <taxon>rosids</taxon>
        <taxon>fabids</taxon>
        <taxon>Fabales</taxon>
        <taxon>Fabaceae</taxon>
        <taxon>Papilionoideae</taxon>
        <taxon>50 kb inversion clade</taxon>
        <taxon>NPAAA clade</taxon>
        <taxon>indigoferoid/millettioid clade</taxon>
        <taxon>Phaseoleae</taxon>
        <taxon>Sphenostylis</taxon>
    </lineage>
</organism>
<accession>A0AA86VTC7</accession>
<evidence type="ECO:0000313" key="2">
    <source>
        <dbReference type="Proteomes" id="UP001189624"/>
    </source>
</evidence>
<proteinExistence type="predicted"/>